<comment type="subcellular location">
    <subcellularLocation>
        <location evidence="1">Cell membrane</location>
        <topology evidence="1">Multi-pass membrane protein</topology>
    </subcellularLocation>
</comment>
<name>A0ABT8AQB1_9HYPH</name>
<dbReference type="InterPro" id="IPR004299">
    <property type="entry name" value="MBOAT_fam"/>
</dbReference>
<feature type="transmembrane region" description="Helical" evidence="14">
    <location>
        <begin position="184"/>
        <end position="203"/>
    </location>
</feature>
<dbReference type="GO" id="GO:0016746">
    <property type="term" value="F:acyltransferase activity"/>
    <property type="evidence" value="ECO:0007669"/>
    <property type="project" value="UniProtKB-KW"/>
</dbReference>
<dbReference type="PIRSF" id="PIRSF500217">
    <property type="entry name" value="AlgI"/>
    <property type="match status" value="1"/>
</dbReference>
<dbReference type="PIRSF" id="PIRSF016636">
    <property type="entry name" value="AlgI_DltB"/>
    <property type="match status" value="1"/>
</dbReference>
<evidence type="ECO:0000256" key="6">
    <source>
        <dbReference type="ARBA" id="ARBA00022679"/>
    </source>
</evidence>
<evidence type="ECO:0000256" key="8">
    <source>
        <dbReference type="ARBA" id="ARBA00022841"/>
    </source>
</evidence>
<dbReference type="PANTHER" id="PTHR13285:SF23">
    <property type="entry name" value="TEICHOIC ACID D-ALANYLTRANSFERASE"/>
    <property type="match status" value="1"/>
</dbReference>
<feature type="transmembrane region" description="Helical" evidence="14">
    <location>
        <begin position="77"/>
        <end position="95"/>
    </location>
</feature>
<feature type="transmembrane region" description="Helical" evidence="14">
    <location>
        <begin position="6"/>
        <end position="24"/>
    </location>
</feature>
<proteinExistence type="inferred from homology"/>
<comment type="caution">
    <text evidence="15">The sequence shown here is derived from an EMBL/GenBank/DDBJ whole genome shotgun (WGS) entry which is preliminary data.</text>
</comment>
<keyword evidence="5 13" id="KW-1003">Cell membrane</keyword>
<organism evidence="15 16">
    <name type="scientific">Methylobacterium longum</name>
    <dbReference type="NCBI Taxonomy" id="767694"/>
    <lineage>
        <taxon>Bacteria</taxon>
        <taxon>Pseudomonadati</taxon>
        <taxon>Pseudomonadota</taxon>
        <taxon>Alphaproteobacteria</taxon>
        <taxon>Hyphomicrobiales</taxon>
        <taxon>Methylobacteriaceae</taxon>
        <taxon>Methylobacterium</taxon>
    </lineage>
</organism>
<dbReference type="RefSeq" id="WP_238287088.1">
    <property type="nucleotide sequence ID" value="NZ_BPQS01000008.1"/>
</dbReference>
<dbReference type="InterPro" id="IPR028362">
    <property type="entry name" value="AlgI"/>
</dbReference>
<evidence type="ECO:0000256" key="14">
    <source>
        <dbReference type="SAM" id="Phobius"/>
    </source>
</evidence>
<evidence type="ECO:0000256" key="10">
    <source>
        <dbReference type="ARBA" id="ARBA00023136"/>
    </source>
</evidence>
<feature type="transmembrane region" description="Helical" evidence="14">
    <location>
        <begin position="324"/>
        <end position="343"/>
    </location>
</feature>
<keyword evidence="16" id="KW-1185">Reference proteome</keyword>
<feature type="transmembrane region" description="Helical" evidence="14">
    <location>
        <begin position="115"/>
        <end position="133"/>
    </location>
</feature>
<evidence type="ECO:0000256" key="3">
    <source>
        <dbReference type="ARBA" id="ARBA00010323"/>
    </source>
</evidence>
<dbReference type="Proteomes" id="UP001244297">
    <property type="component" value="Unassembled WGS sequence"/>
</dbReference>
<feature type="transmembrane region" description="Helical" evidence="14">
    <location>
        <begin position="145"/>
        <end position="164"/>
    </location>
</feature>
<evidence type="ECO:0000256" key="12">
    <source>
        <dbReference type="ARBA" id="ARBA00031030"/>
    </source>
</evidence>
<dbReference type="InterPro" id="IPR024194">
    <property type="entry name" value="Ac/AlaTfrase_AlgI/DltB"/>
</dbReference>
<keyword evidence="7 14" id="KW-0812">Transmembrane</keyword>
<sequence>MLFNSAAFILGFLPVALIGFFVLGRLDLRRSAILWLGLVSLVFYAAWDIYNVPLLLISIAVNFTVGRRLARRPSKALLIIGIALNLGALFYFKYSEFTAASVAQLFGWDLPHLNIVLPLAISFYTFQQIAYLCDTYDGLTDDTSAPNYFAFITFFPHLIAGPITHHKELIPQFQEPATFRPQRTMISVGLTMFLIGLFKKVILADNIAIYANQIFDAAAQGQILTVTQSWAGALSYTLQIYFDFSGYSDMAIGLGLLFGIRLPFNFDSPLKASSIIEYWSRWHITLTRFVTAYIYNPIVLRLTRRRLAQGKSMPKRGRMDGETFAVLVAAPTMTAMLIIGIWHGAGWQFAAFGLIHGIYLAINHGWRAVAPRSKRDGAPTGRAFAVPSILLTTTCVVIALVFFRSHNVADAVHLVKQMFGQSGVLYEDSYLFTKRQTMLLAGLLAIVWLCPNTQDWLRLFPTGIGSVRRSAWFERHNLLLSATSWRPSPSFAVIVGVIGFFALAQAFSSAPAEFIYFNF</sequence>
<feature type="transmembrane region" description="Helical" evidence="14">
    <location>
        <begin position="244"/>
        <end position="262"/>
    </location>
</feature>
<dbReference type="EMBL" id="JAUFPT010000054">
    <property type="protein sequence ID" value="MDN3572078.1"/>
    <property type="molecule type" value="Genomic_DNA"/>
</dbReference>
<comment type="pathway">
    <text evidence="2">Glycan biosynthesis; alginate biosynthesis.</text>
</comment>
<evidence type="ECO:0000256" key="11">
    <source>
        <dbReference type="ARBA" id="ARBA00023315"/>
    </source>
</evidence>
<feature type="transmembrane region" description="Helical" evidence="14">
    <location>
        <begin position="381"/>
        <end position="403"/>
    </location>
</feature>
<evidence type="ECO:0000313" key="15">
    <source>
        <dbReference type="EMBL" id="MDN3572078.1"/>
    </source>
</evidence>
<feature type="transmembrane region" description="Helical" evidence="14">
    <location>
        <begin position="491"/>
        <end position="517"/>
    </location>
</feature>
<evidence type="ECO:0000256" key="1">
    <source>
        <dbReference type="ARBA" id="ARBA00004651"/>
    </source>
</evidence>
<comment type="similarity">
    <text evidence="3 13">Belongs to the membrane-bound acyltransferase family.</text>
</comment>
<evidence type="ECO:0000256" key="5">
    <source>
        <dbReference type="ARBA" id="ARBA00022475"/>
    </source>
</evidence>
<feature type="transmembrane region" description="Helical" evidence="14">
    <location>
        <begin position="282"/>
        <end position="303"/>
    </location>
</feature>
<keyword evidence="9 14" id="KW-1133">Transmembrane helix</keyword>
<keyword evidence="6 13" id="KW-0808">Transferase</keyword>
<accession>A0ABT8AQB1</accession>
<keyword evidence="10 13" id="KW-0472">Membrane</keyword>
<dbReference type="InterPro" id="IPR051085">
    <property type="entry name" value="MB_O-acyltransferase"/>
</dbReference>
<keyword evidence="11 13" id="KW-0012">Acyltransferase</keyword>
<dbReference type="Pfam" id="PF03062">
    <property type="entry name" value="MBOAT"/>
    <property type="match status" value="1"/>
</dbReference>
<dbReference type="PANTHER" id="PTHR13285">
    <property type="entry name" value="ACYLTRANSFERASE"/>
    <property type="match status" value="1"/>
</dbReference>
<gene>
    <name evidence="15" type="ORF">QWZ18_15755</name>
</gene>
<evidence type="ECO:0000256" key="7">
    <source>
        <dbReference type="ARBA" id="ARBA00022692"/>
    </source>
</evidence>
<evidence type="ECO:0000256" key="4">
    <source>
        <dbReference type="ARBA" id="ARBA00016084"/>
    </source>
</evidence>
<evidence type="ECO:0000256" key="9">
    <source>
        <dbReference type="ARBA" id="ARBA00022989"/>
    </source>
</evidence>
<reference evidence="16" key="1">
    <citation type="journal article" date="2019" name="Int. J. Syst. Evol. Microbiol.">
        <title>The Global Catalogue of Microorganisms (GCM) 10K type strain sequencing project: providing services to taxonomists for standard genome sequencing and annotation.</title>
        <authorList>
            <consortium name="The Broad Institute Genomics Platform"/>
            <consortium name="The Broad Institute Genome Sequencing Center for Infectious Disease"/>
            <person name="Wu L."/>
            <person name="Ma J."/>
        </authorList>
    </citation>
    <scope>NUCLEOTIDE SEQUENCE [LARGE SCALE GENOMIC DNA]</scope>
    <source>
        <strain evidence="16">CECT 7806</strain>
    </source>
</reference>
<protein>
    <recommendedName>
        <fullName evidence="4">Probable alginate O-acetylase AlgI</fullName>
    </recommendedName>
    <alternativeName>
        <fullName evidence="12">Alginate biosynthesis protein AlgI</fullName>
    </alternativeName>
</protein>
<evidence type="ECO:0000313" key="16">
    <source>
        <dbReference type="Proteomes" id="UP001244297"/>
    </source>
</evidence>
<keyword evidence="8" id="KW-0016">Alginate biosynthesis</keyword>
<evidence type="ECO:0000256" key="13">
    <source>
        <dbReference type="PIRNR" id="PIRNR016636"/>
    </source>
</evidence>
<evidence type="ECO:0000256" key="2">
    <source>
        <dbReference type="ARBA" id="ARBA00005182"/>
    </source>
</evidence>